<dbReference type="NCBIfam" id="NF004127">
    <property type="entry name" value="PRK05617.1"/>
    <property type="match status" value="1"/>
</dbReference>
<comment type="catalytic activity">
    <reaction evidence="1">
        <text>3-hydroxy-2-methylpropanoyl-CoA + H2O = 3-hydroxy-2-methylpropanoate + CoA + H(+)</text>
        <dbReference type="Rhea" id="RHEA:20888"/>
        <dbReference type="ChEBI" id="CHEBI:11805"/>
        <dbReference type="ChEBI" id="CHEBI:15377"/>
        <dbReference type="ChEBI" id="CHEBI:15378"/>
        <dbReference type="ChEBI" id="CHEBI:57287"/>
        <dbReference type="ChEBI" id="CHEBI:57340"/>
        <dbReference type="EC" id="3.1.2.4"/>
    </reaction>
</comment>
<dbReference type="PANTHER" id="PTHR43176:SF3">
    <property type="entry name" value="3-HYDROXYISOBUTYRYL-COA HYDROLASE, MITOCHONDRIAL"/>
    <property type="match status" value="1"/>
</dbReference>
<comment type="caution">
    <text evidence="5">The sequence shown here is derived from an EMBL/GenBank/DDBJ whole genome shotgun (WGS) entry which is preliminary data.</text>
</comment>
<keyword evidence="3" id="KW-0378">Hydrolase</keyword>
<dbReference type="AlphaFoldDB" id="A0A3A8NRV0"/>
<dbReference type="InterPro" id="IPR045004">
    <property type="entry name" value="ECH_dom"/>
</dbReference>
<evidence type="ECO:0000256" key="3">
    <source>
        <dbReference type="ARBA" id="ARBA00022801"/>
    </source>
</evidence>
<dbReference type="GO" id="GO:0003860">
    <property type="term" value="F:3-hydroxyisobutyryl-CoA hydrolase activity"/>
    <property type="evidence" value="ECO:0007669"/>
    <property type="project" value="UniProtKB-EC"/>
</dbReference>
<dbReference type="RefSeq" id="WP_120647779.1">
    <property type="nucleotide sequence ID" value="NZ_RAWB01000624.1"/>
</dbReference>
<reference evidence="6" key="1">
    <citation type="submission" date="2018-09" db="EMBL/GenBank/DDBJ databases">
        <authorList>
            <person name="Livingstone P.G."/>
            <person name="Whitworth D.E."/>
        </authorList>
    </citation>
    <scope>NUCLEOTIDE SEQUENCE [LARGE SCALE GENOMIC DNA]</scope>
    <source>
        <strain evidence="6">CA051B</strain>
    </source>
</reference>
<evidence type="ECO:0000256" key="1">
    <source>
        <dbReference type="ARBA" id="ARBA00001709"/>
    </source>
</evidence>
<keyword evidence="5" id="KW-0413">Isomerase</keyword>
<evidence type="ECO:0000313" key="6">
    <source>
        <dbReference type="Proteomes" id="UP000272888"/>
    </source>
</evidence>
<dbReference type="Pfam" id="PF16113">
    <property type="entry name" value="ECH_2"/>
    <property type="match status" value="1"/>
</dbReference>
<sequence length="359" mass="38565">MSEDVLLETRGPVGLVTLNRPKALHALSLEMCRALHPQLDAWAVDPSVKAVVIRGAGGKAFCAGGDVRAVAGSLGRPDAEGGGPLSREFFLAEYALNHRIHHFPKPFIALVDGICMGGGLGLSVHGAFRAVTERLVLAMPETGIGLFPDVGGGWFLPRFPGETGTYLGLTGARCDAADAVWLGYATHRVESSRLEEVLDALVAADWRGPGHHVAAHVLAGFLAEPGTSALEARADAIARCFRGDRVEDILAALEREGSPWAEETRATLLRMSPTSLKVTLRQLREGRGQDYDTMARVEYRLSQALTARPDFREGIRAVLVDKDQKPRWNPATLADVTDAEVEACFAPRPGDELVLPARG</sequence>
<proteinExistence type="predicted"/>
<dbReference type="InterPro" id="IPR029045">
    <property type="entry name" value="ClpP/crotonase-like_dom_sf"/>
</dbReference>
<dbReference type="Proteomes" id="UP000272888">
    <property type="component" value="Unassembled WGS sequence"/>
</dbReference>
<dbReference type="GO" id="GO:0006574">
    <property type="term" value="P:L-valine catabolic process"/>
    <property type="evidence" value="ECO:0007669"/>
    <property type="project" value="TreeGrafter"/>
</dbReference>
<dbReference type="PANTHER" id="PTHR43176">
    <property type="entry name" value="3-HYDROXYISOBUTYRYL-COA HYDROLASE-RELATED"/>
    <property type="match status" value="1"/>
</dbReference>
<dbReference type="EMBL" id="RAWB01000624">
    <property type="protein sequence ID" value="RKH43865.1"/>
    <property type="molecule type" value="Genomic_DNA"/>
</dbReference>
<keyword evidence="6" id="KW-1185">Reference proteome</keyword>
<name>A0A3A8NRV0_9BACT</name>
<dbReference type="SUPFAM" id="SSF52096">
    <property type="entry name" value="ClpP/crotonase"/>
    <property type="match status" value="1"/>
</dbReference>
<accession>A0A3A8NRV0</accession>
<organism evidence="5 6">
    <name type="scientific">Corallococcus llansteffanensis</name>
    <dbReference type="NCBI Taxonomy" id="2316731"/>
    <lineage>
        <taxon>Bacteria</taxon>
        <taxon>Pseudomonadati</taxon>
        <taxon>Myxococcota</taxon>
        <taxon>Myxococcia</taxon>
        <taxon>Myxococcales</taxon>
        <taxon>Cystobacterineae</taxon>
        <taxon>Myxococcaceae</taxon>
        <taxon>Corallococcus</taxon>
    </lineage>
</organism>
<gene>
    <name evidence="5" type="ORF">D7V93_36695</name>
</gene>
<dbReference type="GO" id="GO:0016853">
    <property type="term" value="F:isomerase activity"/>
    <property type="evidence" value="ECO:0007669"/>
    <property type="project" value="UniProtKB-KW"/>
</dbReference>
<evidence type="ECO:0000256" key="2">
    <source>
        <dbReference type="ARBA" id="ARBA00011915"/>
    </source>
</evidence>
<dbReference type="CDD" id="cd06558">
    <property type="entry name" value="crotonase-like"/>
    <property type="match status" value="1"/>
</dbReference>
<dbReference type="InterPro" id="IPR032259">
    <property type="entry name" value="HIBYL-CoA-H"/>
</dbReference>
<evidence type="ECO:0000259" key="4">
    <source>
        <dbReference type="Pfam" id="PF16113"/>
    </source>
</evidence>
<protein>
    <recommendedName>
        <fullName evidence="2">3-hydroxyisobutyryl-CoA hydrolase</fullName>
        <ecNumber evidence="2">3.1.2.4</ecNumber>
    </recommendedName>
</protein>
<dbReference type="Gene3D" id="3.90.226.10">
    <property type="entry name" value="2-enoyl-CoA Hydratase, Chain A, domain 1"/>
    <property type="match status" value="1"/>
</dbReference>
<evidence type="ECO:0000313" key="5">
    <source>
        <dbReference type="EMBL" id="RKH43865.1"/>
    </source>
</evidence>
<feature type="domain" description="Enoyl-CoA hydratase/isomerase" evidence="4">
    <location>
        <begin position="13"/>
        <end position="345"/>
    </location>
</feature>
<dbReference type="EC" id="3.1.2.4" evidence="2"/>
<dbReference type="FunFam" id="3.90.226.10:FF:000026">
    <property type="entry name" value="3-hydroxyisobutyryl-CoA hydrolase, mitochondrial"/>
    <property type="match status" value="1"/>
</dbReference>